<feature type="compositionally biased region" description="Low complexity" evidence="1">
    <location>
        <begin position="518"/>
        <end position="531"/>
    </location>
</feature>
<accession>A0A183HYI0</accession>
<keyword evidence="4" id="KW-1185">Reference proteome</keyword>
<gene>
    <name evidence="3" type="ORF">OFLC_LOCUS12542</name>
</gene>
<reference evidence="3 4" key="2">
    <citation type="submission" date="2018-11" db="EMBL/GenBank/DDBJ databases">
        <authorList>
            <consortium name="Pathogen Informatics"/>
        </authorList>
    </citation>
    <scope>NUCLEOTIDE SEQUENCE [LARGE SCALE GENOMIC DNA]</scope>
</reference>
<proteinExistence type="predicted"/>
<reference evidence="5" key="1">
    <citation type="submission" date="2016-06" db="UniProtKB">
        <authorList>
            <consortium name="WormBaseParasite"/>
        </authorList>
    </citation>
    <scope>IDENTIFICATION</scope>
</reference>
<evidence type="ECO:0000259" key="2">
    <source>
        <dbReference type="Pfam" id="PF24630"/>
    </source>
</evidence>
<evidence type="ECO:0000256" key="1">
    <source>
        <dbReference type="SAM" id="MobiDB-lite"/>
    </source>
</evidence>
<dbReference type="WBParaSite" id="OFLC_0001254301-mRNA-1">
    <property type="protein sequence ID" value="OFLC_0001254301-mRNA-1"/>
    <property type="gene ID" value="OFLC_0001254301"/>
</dbReference>
<evidence type="ECO:0000313" key="5">
    <source>
        <dbReference type="WBParaSite" id="OFLC_0001254301-mRNA-1"/>
    </source>
</evidence>
<dbReference type="GO" id="GO:0005654">
    <property type="term" value="C:nucleoplasm"/>
    <property type="evidence" value="ECO:0007669"/>
    <property type="project" value="TreeGrafter"/>
</dbReference>
<dbReference type="Pfam" id="PF24630">
    <property type="entry name" value="PIN_TASOR"/>
    <property type="match status" value="1"/>
</dbReference>
<dbReference type="AlphaFoldDB" id="A0A183HYI0"/>
<feature type="compositionally biased region" description="Low complexity" evidence="1">
    <location>
        <begin position="612"/>
        <end position="645"/>
    </location>
</feature>
<feature type="compositionally biased region" description="Basic and acidic residues" evidence="1">
    <location>
        <begin position="506"/>
        <end position="516"/>
    </location>
</feature>
<feature type="domain" description="TASOR PIN" evidence="2">
    <location>
        <begin position="973"/>
        <end position="1122"/>
    </location>
</feature>
<dbReference type="STRING" id="387005.A0A183HYI0"/>
<feature type="region of interest" description="Disordered" evidence="1">
    <location>
        <begin position="775"/>
        <end position="798"/>
    </location>
</feature>
<feature type="region of interest" description="Disordered" evidence="1">
    <location>
        <begin position="506"/>
        <end position="543"/>
    </location>
</feature>
<dbReference type="Proteomes" id="UP000267606">
    <property type="component" value="Unassembled WGS sequence"/>
</dbReference>
<organism evidence="5">
    <name type="scientific">Onchocerca flexuosa</name>
    <dbReference type="NCBI Taxonomy" id="387005"/>
    <lineage>
        <taxon>Eukaryota</taxon>
        <taxon>Metazoa</taxon>
        <taxon>Ecdysozoa</taxon>
        <taxon>Nematoda</taxon>
        <taxon>Chromadorea</taxon>
        <taxon>Rhabditida</taxon>
        <taxon>Spirurina</taxon>
        <taxon>Spiruromorpha</taxon>
        <taxon>Filarioidea</taxon>
        <taxon>Onchocercidae</taxon>
        <taxon>Onchocerca</taxon>
    </lineage>
</organism>
<evidence type="ECO:0000313" key="3">
    <source>
        <dbReference type="EMBL" id="VDP11562.1"/>
    </source>
</evidence>
<name>A0A183HYI0_9BILA</name>
<sequence>MVLWESDLRVDIVWGLLIHWKFCSGDEDGKLTCYQFTGNCPSQHYISDIALNCEAFRNIYQQVILSHLSNSRQDREAIRIVRCRVISNKQLEARFSNFRQSLESQWLPSDVSFGYTLLSDNLREMELIAQWGLSVNNNFVGDLGEPAYGVYLSEHPDLVTPAPFLGRTKLKILACKILKGKCNIVGLGSYHLLPKRGYNSHAALQPVDCKLSRHDNYRCDQIFLFEEKGTGYSKSPANVLPFAVYDLEFPPNTVLSFKGTDSVVWSGNLLIGNKRYSRVSLCSLAAATKPPLLDTFEITDLIHWTACLAFPPILELLKPPALGEIALKKEVLLIDSKRLVYYFTLFSEDDSHDLVLLHESMRIKQAAGITIFPSIGIFILLPNGLFSDLLTLPKTAGSIFHCLYLTSDLNCSLINGAFEAMSTDENDEFMRPLLLQERIDGLDVHVQELIRNIARNTSFSEENSNKSGIQGEISNASSEAIDMDIADSDDDEEKRGWHDERMDKIFGMETPSREHLVSTPSSKLKLSSPHSIGEAVSKDTRLLSSDPRREKVFINRDPRKRLINSQDLPIPSCSVLRRKISDSSSLREHSDAKKKSLASSSDLSATDFHGYSPSDAISSGGSSPRGVSESQRSPSSSSPNFEDSNSTVLVGSFLRNESEFDNTESPASPPHEPGVFVATAPKIISDYDMRSTTDASFQTPVRQYRPPEVTPFTALASVEAMKNPEPLVGNIDKKHEGKIDFEGIHSTSAQNNENLIVDDEPSYILPELVSFSRHSIQGNPTENKKSNSSLNPSPQHLQWDILPSSKVDNRNLSFWKTKTESVSSGDVDMRTIHKVSSVPDISREAIASTTHHVTSVMQAPIVFSNGDTDHRIISSAVRPSTSAQPPECFTNESSGHFHIHPFSSFTPLPSTEAFQYHNTSSTNYTSGFKQSHMYGFFNQPTIHRQPKPYYAQDVRVSLLTMGGSSSINFQKRGVLMIDDAQFTIGALDSKFFRMILERFSNWRKNSSILWWVKLHEHLRQTLTSDSVSSNSNPKIVEKYAHYEEIIKEYENLKVIQTMKSHECDRSKHDTNLLLKCLNHTASTNRKCSMIYLTDIAKDSLMGKQIADTGFEIYCCAELSKKFDI</sequence>
<dbReference type="PANTHER" id="PTHR16207">
    <property type="entry name" value="SET DOMAIN-CONTAINING PROTEIN"/>
    <property type="match status" value="1"/>
</dbReference>
<dbReference type="InterPro" id="IPR046432">
    <property type="entry name" value="TASOR"/>
</dbReference>
<feature type="region of interest" description="Disordered" evidence="1">
    <location>
        <begin position="581"/>
        <end position="645"/>
    </location>
</feature>
<protein>
    <submittedName>
        <fullName evidence="5">DUF3715 domain-containing protein</fullName>
    </submittedName>
</protein>
<dbReference type="GO" id="GO:0045814">
    <property type="term" value="P:negative regulation of gene expression, epigenetic"/>
    <property type="evidence" value="ECO:0007669"/>
    <property type="project" value="InterPro"/>
</dbReference>
<dbReference type="PANTHER" id="PTHR16207:SF11">
    <property type="entry name" value="SET DOMAIN-CONTAINING PROTEIN"/>
    <property type="match status" value="1"/>
</dbReference>
<dbReference type="InterPro" id="IPR056242">
    <property type="entry name" value="PIN_TASOR"/>
</dbReference>
<feature type="compositionally biased region" description="Basic and acidic residues" evidence="1">
    <location>
        <begin position="581"/>
        <end position="594"/>
    </location>
</feature>
<evidence type="ECO:0000313" key="4">
    <source>
        <dbReference type="Proteomes" id="UP000267606"/>
    </source>
</evidence>
<dbReference type="EMBL" id="UZAJ01039863">
    <property type="protein sequence ID" value="VDP11562.1"/>
    <property type="molecule type" value="Genomic_DNA"/>
</dbReference>